<accession>A0ACD3QBP3</accession>
<comment type="caution">
    <text evidence="1">The sequence shown here is derived from an EMBL/GenBank/DDBJ whole genome shotgun (WGS) entry which is preliminary data.</text>
</comment>
<reference evidence="1" key="1">
    <citation type="submission" date="2018-11" db="EMBL/GenBank/DDBJ databases">
        <title>The sequence and de novo assembly of Larimichthys crocea genome using PacBio and Hi-C technologies.</title>
        <authorList>
            <person name="Xu P."/>
            <person name="Chen B."/>
            <person name="Zhou Z."/>
            <person name="Ke Q."/>
            <person name="Wu Y."/>
            <person name="Bai H."/>
            <person name="Pu F."/>
        </authorList>
    </citation>
    <scope>NUCLEOTIDE SEQUENCE</scope>
    <source>
        <tissue evidence="1">Muscle</tissue>
    </source>
</reference>
<dbReference type="EMBL" id="CM011694">
    <property type="protein sequence ID" value="TMS04615.1"/>
    <property type="molecule type" value="Genomic_DNA"/>
</dbReference>
<protein>
    <submittedName>
        <fullName evidence="1">Uncharacterized protein</fullName>
    </submittedName>
</protein>
<gene>
    <name evidence="1" type="ORF">E3U43_009772</name>
</gene>
<proteinExistence type="predicted"/>
<keyword evidence="2" id="KW-1185">Reference proteome</keyword>
<organism evidence="1 2">
    <name type="scientific">Larimichthys crocea</name>
    <name type="common">Large yellow croaker</name>
    <name type="synonym">Pseudosciaena crocea</name>
    <dbReference type="NCBI Taxonomy" id="215358"/>
    <lineage>
        <taxon>Eukaryota</taxon>
        <taxon>Metazoa</taxon>
        <taxon>Chordata</taxon>
        <taxon>Craniata</taxon>
        <taxon>Vertebrata</taxon>
        <taxon>Euteleostomi</taxon>
        <taxon>Actinopterygii</taxon>
        <taxon>Neopterygii</taxon>
        <taxon>Teleostei</taxon>
        <taxon>Neoteleostei</taxon>
        <taxon>Acanthomorphata</taxon>
        <taxon>Eupercaria</taxon>
        <taxon>Sciaenidae</taxon>
        <taxon>Larimichthys</taxon>
    </lineage>
</organism>
<name>A0ACD3QBP3_LARCR</name>
<evidence type="ECO:0000313" key="2">
    <source>
        <dbReference type="Proteomes" id="UP000793456"/>
    </source>
</evidence>
<sequence>MLGWNEEVQWRGEGLRAQLHGAAAALRPSAHGAGESWKNFILQTQGIAEYLHRMETEEAQEMAQMPGRDSPPANEASEEAEEPMAVPEDLSASSTHQQNNRGDKACNIKVEARSDEENGLACDMNGVEEEECAEDLRVIDASGAKSENPTSVLIVGGATSSVALLRSTKRDVTTTSSAWGCRTASTQVGASQDIHFHPNLMAYFTQSAGLTMHATAVYHGDNVAVTKCSNRSVIKEESNQNEQREDLSQTGSDRALVLDRLANNVAKRKSTMPQKFVGDKRLSDLSYDGGAGEMIQPHVIDQAINSAISYLGAESLRPLVQTSPASSSDVGLSSMFLHKPASEGHTGTGLSAKDSAAENLLLLSNSKSASSEKDGSPSHSGQDSTDTESNNEDRPGGTAPSLIYLTNHITSGVRNGVLPLVKEEQQRQYDAIRASIEMASQGFKVMTADGEQVRAYRCEHCRVLFLDHVMYTIHMGCHGFREPFECNLCGHQSQDRYEFSSHITRGEHRY</sequence>
<dbReference type="Proteomes" id="UP000793456">
    <property type="component" value="Chromosome XXI"/>
</dbReference>
<evidence type="ECO:0000313" key="1">
    <source>
        <dbReference type="EMBL" id="TMS04615.1"/>
    </source>
</evidence>